<dbReference type="EMBL" id="PFDZ01000029">
    <property type="protein sequence ID" value="PJE59340.1"/>
    <property type="molecule type" value="Genomic_DNA"/>
</dbReference>
<dbReference type="Proteomes" id="UP000231255">
    <property type="component" value="Unassembled WGS sequence"/>
</dbReference>
<dbReference type="PANTHER" id="PTHR37422:SF17">
    <property type="entry name" value="O-ANTIGEN LIGASE"/>
    <property type="match status" value="1"/>
</dbReference>
<evidence type="ECO:0000259" key="6">
    <source>
        <dbReference type="Pfam" id="PF04932"/>
    </source>
</evidence>
<feature type="transmembrane region" description="Helical" evidence="5">
    <location>
        <begin position="42"/>
        <end position="62"/>
    </location>
</feature>
<gene>
    <name evidence="7" type="ORF">COU84_01340</name>
</gene>
<evidence type="ECO:0000313" key="7">
    <source>
        <dbReference type="EMBL" id="PJE59340.1"/>
    </source>
</evidence>
<accession>A0A2M8KHE4</accession>
<sequence length="420" mass="48608">MEKVNRKLTKKLFYFLAFLAAIRPSFDIFSQYEFRIWPDLPAININTVLGGLVFLVGIVFVIKNLRQISKNPLVYPILLFLGLSFLSIFYSIGALESAKEFIRISSIFLLYFIFYRLIQDEKDFNFLVKAIFISYLIPAFFAIFQFFFQRGLPDDFGGFNRIYGTFAHPNPFAFYTFFILAIAFSFLLVKKEETKSWLKDNPYLWAVFALALFLLATYTRTALASFFIFIVIFGLFKYKRVLLAAVGFFILVYLFSDVLRQRIWELAAFDPYGSVVWRLRLWKDMIPVALWRPWFGSGLNTFEKLTEFYRGFKLGSLEAHNDFLKTFVENGLIGLAAYFLLIFGTISRLVKIFKKAPANRKILALGILSVFTVLFIISFFDNVLRVTALQWNLWLLIAAWLKINLPGTGLSSTPSANGKK</sequence>
<evidence type="ECO:0000256" key="5">
    <source>
        <dbReference type="SAM" id="Phobius"/>
    </source>
</evidence>
<feature type="domain" description="O-antigen ligase-related" evidence="6">
    <location>
        <begin position="206"/>
        <end position="339"/>
    </location>
</feature>
<keyword evidence="3 5" id="KW-1133">Transmembrane helix</keyword>
<proteinExistence type="predicted"/>
<comment type="caution">
    <text evidence="7">The sequence shown here is derived from an EMBL/GenBank/DDBJ whole genome shotgun (WGS) entry which is preliminary data.</text>
</comment>
<reference evidence="8" key="1">
    <citation type="submission" date="2017-09" db="EMBL/GenBank/DDBJ databases">
        <title>Depth-based differentiation of microbial function through sediment-hosted aquifers and enrichment of novel symbionts in the deep terrestrial subsurface.</title>
        <authorList>
            <person name="Probst A.J."/>
            <person name="Ladd B."/>
            <person name="Jarett J.K."/>
            <person name="Geller-Mcgrath D.E."/>
            <person name="Sieber C.M.K."/>
            <person name="Emerson J.B."/>
            <person name="Anantharaman K."/>
            <person name="Thomas B.C."/>
            <person name="Malmstrom R."/>
            <person name="Stieglmeier M."/>
            <person name="Klingl A."/>
            <person name="Woyke T."/>
            <person name="Ryan C.M."/>
            <person name="Banfield J.F."/>
        </authorList>
    </citation>
    <scope>NUCLEOTIDE SEQUENCE [LARGE SCALE GENOMIC DNA]</scope>
</reference>
<keyword evidence="4 5" id="KW-0472">Membrane</keyword>
<dbReference type="InterPro" id="IPR007016">
    <property type="entry name" value="O-antigen_ligase-rel_domated"/>
</dbReference>
<feature type="transmembrane region" description="Helical" evidence="5">
    <location>
        <begin position="202"/>
        <end position="235"/>
    </location>
</feature>
<feature type="transmembrane region" description="Helical" evidence="5">
    <location>
        <begin position="241"/>
        <end position="259"/>
    </location>
</feature>
<evidence type="ECO:0000313" key="8">
    <source>
        <dbReference type="Proteomes" id="UP000231255"/>
    </source>
</evidence>
<keyword evidence="2 5" id="KW-0812">Transmembrane</keyword>
<dbReference type="Pfam" id="PF04932">
    <property type="entry name" value="Wzy_C"/>
    <property type="match status" value="1"/>
</dbReference>
<evidence type="ECO:0000256" key="4">
    <source>
        <dbReference type="ARBA" id="ARBA00023136"/>
    </source>
</evidence>
<feature type="transmembrane region" description="Helical" evidence="5">
    <location>
        <begin position="362"/>
        <end position="380"/>
    </location>
</feature>
<dbReference type="AlphaFoldDB" id="A0A2M8KHE4"/>
<evidence type="ECO:0000256" key="1">
    <source>
        <dbReference type="ARBA" id="ARBA00004141"/>
    </source>
</evidence>
<evidence type="ECO:0000256" key="3">
    <source>
        <dbReference type="ARBA" id="ARBA00022989"/>
    </source>
</evidence>
<dbReference type="GO" id="GO:0016020">
    <property type="term" value="C:membrane"/>
    <property type="evidence" value="ECO:0007669"/>
    <property type="project" value="UniProtKB-SubCell"/>
</dbReference>
<feature type="transmembrane region" description="Helical" evidence="5">
    <location>
        <begin position="130"/>
        <end position="152"/>
    </location>
</feature>
<organism evidence="7 8">
    <name type="scientific">Candidatus Portnoybacteria bacterium CG10_big_fil_rev_8_21_14_0_10_43_39</name>
    <dbReference type="NCBI Taxonomy" id="1974815"/>
    <lineage>
        <taxon>Bacteria</taxon>
        <taxon>Candidatus Portnoyibacteriota</taxon>
    </lineage>
</organism>
<protein>
    <recommendedName>
        <fullName evidence="6">O-antigen ligase-related domain-containing protein</fullName>
    </recommendedName>
</protein>
<feature type="transmembrane region" description="Helical" evidence="5">
    <location>
        <begin position="12"/>
        <end position="30"/>
    </location>
</feature>
<feature type="transmembrane region" description="Helical" evidence="5">
    <location>
        <begin position="74"/>
        <end position="95"/>
    </location>
</feature>
<evidence type="ECO:0000256" key="2">
    <source>
        <dbReference type="ARBA" id="ARBA00022692"/>
    </source>
</evidence>
<feature type="transmembrane region" description="Helical" evidence="5">
    <location>
        <begin position="101"/>
        <end position="118"/>
    </location>
</feature>
<feature type="transmembrane region" description="Helical" evidence="5">
    <location>
        <begin position="331"/>
        <end position="350"/>
    </location>
</feature>
<dbReference type="InterPro" id="IPR051533">
    <property type="entry name" value="WaaL-like"/>
</dbReference>
<dbReference type="PANTHER" id="PTHR37422">
    <property type="entry name" value="TEICHURONIC ACID BIOSYNTHESIS PROTEIN TUAE"/>
    <property type="match status" value="1"/>
</dbReference>
<comment type="subcellular location">
    <subcellularLocation>
        <location evidence="1">Membrane</location>
        <topology evidence="1">Multi-pass membrane protein</topology>
    </subcellularLocation>
</comment>
<feature type="transmembrane region" description="Helical" evidence="5">
    <location>
        <begin position="172"/>
        <end position="190"/>
    </location>
</feature>
<name>A0A2M8KHE4_9BACT</name>